<dbReference type="InterPro" id="IPR036390">
    <property type="entry name" value="WH_DNA-bd_sf"/>
</dbReference>
<feature type="domain" description="NrpR regulatory" evidence="1">
    <location>
        <begin position="123"/>
        <end position="358"/>
    </location>
</feature>
<dbReference type="PANTHER" id="PTHR41964">
    <property type="entry name" value="GLOBAL NITROGEN REGULATOR NRPR"/>
    <property type="match status" value="1"/>
</dbReference>
<evidence type="ECO:0000313" key="4">
    <source>
        <dbReference type="EMBL" id="QIB89815.1"/>
    </source>
</evidence>
<organism evidence="3 5">
    <name type="scientific">Methanosarcina mazei</name>
    <name type="common">Methanosarcina frisia</name>
    <dbReference type="NCBI Taxonomy" id="2209"/>
    <lineage>
        <taxon>Archaea</taxon>
        <taxon>Methanobacteriati</taxon>
        <taxon>Methanobacteriota</taxon>
        <taxon>Stenosarchaea group</taxon>
        <taxon>Methanomicrobia</taxon>
        <taxon>Methanosarcinales</taxon>
        <taxon>Methanosarcinaceae</taxon>
        <taxon>Methanosarcina</taxon>
    </lineage>
</organism>
<dbReference type="Pfam" id="PF08461">
    <property type="entry name" value="WHD_RNase_R"/>
    <property type="match status" value="1"/>
</dbReference>
<evidence type="ECO:0000259" key="1">
    <source>
        <dbReference type="Pfam" id="PF01995"/>
    </source>
</evidence>
<gene>
    <name evidence="3" type="ORF">DKM28_10195</name>
    <name evidence="4" type="ORF">FQU78_01080</name>
</gene>
<reference evidence="3 5" key="1">
    <citation type="submission" date="2018-05" db="EMBL/GenBank/DDBJ databases">
        <title>Methanosarcina gilichinskyana sp. nov., a novel methanogenic archaeon isolated from Holocene permafrost, North East Russia.</title>
        <authorList>
            <person name="Oshurkova V."/>
            <person name="Meer M."/>
            <person name="Bochkareva O."/>
            <person name="Shcherbakova V."/>
        </authorList>
    </citation>
    <scope>NUCLEOTIDE SEQUENCE [LARGE SCALE GENOMIC DNA]</scope>
    <source>
        <strain evidence="3 5">JL01</strain>
    </source>
</reference>
<reference evidence="4 6" key="2">
    <citation type="journal article" date="2020" name="Environ. Microbiol. Rep.">
        <title>Redox cycling of Fe(II) and Fe(III) in magnetite accelerates aceticlastic methanogenesis by Methanosarcina mazei.</title>
        <authorList>
            <person name="Wang H."/>
            <person name="Byrne J.M."/>
            <person name="Liu P."/>
            <person name="Liu J."/>
            <person name="Dong X."/>
            <person name="Lu Y."/>
        </authorList>
    </citation>
    <scope>NUCLEOTIDE SEQUENCE [LARGE SCALE GENOMIC DNA]</scope>
    <source>
        <strain evidence="6">zm-15</strain>
        <strain evidence="4">Zm-15</strain>
    </source>
</reference>
<name>A0A4P8R212_METMZ</name>
<dbReference type="Proteomes" id="UP000300067">
    <property type="component" value="Chromosome"/>
</dbReference>
<proteinExistence type="predicted"/>
<dbReference type="Proteomes" id="UP000467371">
    <property type="component" value="Chromosome"/>
</dbReference>
<protein>
    <submittedName>
        <fullName evidence="4">DUF128 domain-containing protein</fullName>
    </submittedName>
    <submittedName>
        <fullName evidence="3">NrpR transcriptional repressor</fullName>
    </submittedName>
</protein>
<dbReference type="Pfam" id="PF01995">
    <property type="entry name" value="NRD1_2"/>
    <property type="match status" value="1"/>
</dbReference>
<evidence type="ECO:0000313" key="6">
    <source>
        <dbReference type="Proteomes" id="UP000467371"/>
    </source>
</evidence>
<sequence>MCRSESPIKGLLCGFCGFIIIIRKRYGIYTGYNGVIDMMDPQIERKLIEIMRVIHESDKPIGARAIADELNNRGYDIGERAVRYHLRILDERGFTRKHGYAGRTLTDLGENEMNDALIGDRFGFVISRIEEMAFRTTYNPETDKGDVVVNISYFDKDDFETVIELISYTAHAGYMISPRVRIFEEDSLEMSLPPGKIGIATVCSVTFDGLLLKAGIPVEPAYGGILQIENKKPARFLDLISYSGTSIDPIKIFMNRTPTSVLEVLEKGEGKILANMRQINSSAYEMTGKILKKAEKVGLAGCITLGEIDEYLLGAPVETGKFGAAVVGGINGICALEETGIEIETNPISTMLDYQTMKEI</sequence>
<dbReference type="Gene3D" id="3.30.70.1360">
    <property type="entry name" value="mj0159-like"/>
    <property type="match status" value="2"/>
</dbReference>
<dbReference type="InterPro" id="IPR038982">
    <property type="entry name" value="NrpR"/>
</dbReference>
<dbReference type="InterPro" id="IPR036984">
    <property type="entry name" value="NrpR_dom_sf"/>
</dbReference>
<dbReference type="PANTHER" id="PTHR41964:SF1">
    <property type="entry name" value="GLOBAL NITROGEN REGULATOR NRPR"/>
    <property type="match status" value="1"/>
</dbReference>
<dbReference type="InterPro" id="IPR013668">
    <property type="entry name" value="RNase_R_HTH_12"/>
</dbReference>
<dbReference type="InterPro" id="IPR002846">
    <property type="entry name" value="NRD"/>
</dbReference>
<evidence type="ECO:0000313" key="3">
    <source>
        <dbReference type="EMBL" id="QCR16340.1"/>
    </source>
</evidence>
<dbReference type="SUPFAM" id="SSF46785">
    <property type="entry name" value="Winged helix' DNA-binding domain"/>
    <property type="match status" value="1"/>
</dbReference>
<dbReference type="EMBL" id="CP042908">
    <property type="protein sequence ID" value="QIB89815.1"/>
    <property type="molecule type" value="Genomic_DNA"/>
</dbReference>
<accession>A0A4P8R212</accession>
<feature type="domain" description="Ribonuclease R winged-helix" evidence="2">
    <location>
        <begin position="48"/>
        <end position="113"/>
    </location>
</feature>
<evidence type="ECO:0000259" key="2">
    <source>
        <dbReference type="Pfam" id="PF08461"/>
    </source>
</evidence>
<dbReference type="EMBL" id="CP029709">
    <property type="protein sequence ID" value="QCR16340.1"/>
    <property type="molecule type" value="Genomic_DNA"/>
</dbReference>
<dbReference type="AlphaFoldDB" id="A0A4P8R212"/>
<evidence type="ECO:0000313" key="5">
    <source>
        <dbReference type="Proteomes" id="UP000300067"/>
    </source>
</evidence>